<dbReference type="Pfam" id="PF13456">
    <property type="entry name" value="RVT_3"/>
    <property type="match status" value="1"/>
</dbReference>
<dbReference type="GO" id="GO:0004523">
    <property type="term" value="F:RNA-DNA hybrid ribonuclease activity"/>
    <property type="evidence" value="ECO:0007669"/>
    <property type="project" value="InterPro"/>
</dbReference>
<dbReference type="STRING" id="4096.A0A1U7VX12"/>
<feature type="domain" description="RNase H type-1" evidence="2">
    <location>
        <begin position="269"/>
        <end position="361"/>
    </location>
</feature>
<dbReference type="eggNOG" id="KOG0017">
    <property type="taxonomic scope" value="Eukaryota"/>
</dbReference>
<dbReference type="PANTHER" id="PTHR24559">
    <property type="entry name" value="TRANSPOSON TY3-I GAG-POL POLYPROTEIN"/>
    <property type="match status" value="1"/>
</dbReference>
<gene>
    <name evidence="4" type="primary">LOC104221565</name>
</gene>
<accession>A0A1U7VX12</accession>
<dbReference type="Gene3D" id="3.30.70.270">
    <property type="match status" value="1"/>
</dbReference>
<dbReference type="SUPFAM" id="SSF56672">
    <property type="entry name" value="DNA/RNA polymerases"/>
    <property type="match status" value="1"/>
</dbReference>
<evidence type="ECO:0000313" key="3">
    <source>
        <dbReference type="Proteomes" id="UP000189701"/>
    </source>
</evidence>
<dbReference type="Gene3D" id="3.30.420.10">
    <property type="entry name" value="Ribonuclease H-like superfamily/Ribonuclease H"/>
    <property type="match status" value="1"/>
</dbReference>
<evidence type="ECO:0000313" key="4">
    <source>
        <dbReference type="RefSeq" id="XP_009770933.1"/>
    </source>
</evidence>
<dbReference type="InterPro" id="IPR053134">
    <property type="entry name" value="RNA-dir_DNA_polymerase"/>
</dbReference>
<dbReference type="Proteomes" id="UP000189701">
    <property type="component" value="Unplaced"/>
</dbReference>
<sequence>MVKKKNGNWRMCMEFTDLNKACLKDSFPLPHIDQLIDATAGHELLSFIDAYSGYNQILMEEEDQEKSTFITHQGTYCYKVMPFGLKNAGAAYQRLVTKMFKDQLGKSMEVYIDNMLVNSKRKEDHIDQLKEDIDILRQYGMKLNPEKCAFGVTSGKFLGFLQNLNRCREEVLPPHKIDFALVVASRKLRPYFQCHPISVVTTFPLRSILYKPEISGRLAKWTIEISEHDITYQPQTAIKSQVLADFVADFSVNMMPKVKREAAHAFPKTQDLWILYTDDVSNASGSELGLLLEVLTGKVIRQSIRCPNMTNNEAEYEAVIAGVRLALKYGARRVILRCDSQLVINQVTGTFQIKEQRLQRY</sequence>
<dbReference type="GO" id="GO:0003676">
    <property type="term" value="F:nucleic acid binding"/>
    <property type="evidence" value="ECO:0007669"/>
    <property type="project" value="InterPro"/>
</dbReference>
<dbReference type="CDD" id="cd01647">
    <property type="entry name" value="RT_LTR"/>
    <property type="match status" value="1"/>
</dbReference>
<dbReference type="RefSeq" id="XP_009770933.1">
    <property type="nucleotide sequence ID" value="XM_009772631.1"/>
</dbReference>
<protein>
    <submittedName>
        <fullName evidence="4">Uncharacterized protein LOC104221565</fullName>
    </submittedName>
</protein>
<dbReference type="InterPro" id="IPR012337">
    <property type="entry name" value="RNaseH-like_sf"/>
</dbReference>
<dbReference type="InterPro" id="IPR043128">
    <property type="entry name" value="Rev_trsase/Diguanyl_cyclase"/>
</dbReference>
<dbReference type="PROSITE" id="PS50879">
    <property type="entry name" value="RNASE_H_1"/>
    <property type="match status" value="1"/>
</dbReference>
<dbReference type="AlphaFoldDB" id="A0A1U7VX12"/>
<evidence type="ECO:0000259" key="2">
    <source>
        <dbReference type="PROSITE" id="PS50879"/>
    </source>
</evidence>
<dbReference type="OrthoDB" id="1936626at2759"/>
<dbReference type="InterPro" id="IPR043502">
    <property type="entry name" value="DNA/RNA_pol_sf"/>
</dbReference>
<keyword evidence="3" id="KW-1185">Reference proteome</keyword>
<evidence type="ECO:0000259" key="1">
    <source>
        <dbReference type="PROSITE" id="PS50878"/>
    </source>
</evidence>
<name>A0A1U7VX12_NICSY</name>
<dbReference type="PANTHER" id="PTHR24559:SF431">
    <property type="entry name" value="RNA-DIRECTED DNA POLYMERASE HOMOLOG"/>
    <property type="match status" value="1"/>
</dbReference>
<dbReference type="PROSITE" id="PS50878">
    <property type="entry name" value="RT_POL"/>
    <property type="match status" value="1"/>
</dbReference>
<dbReference type="Pfam" id="PF00078">
    <property type="entry name" value="RVT_1"/>
    <property type="match status" value="1"/>
</dbReference>
<dbReference type="InterPro" id="IPR000477">
    <property type="entry name" value="RT_dom"/>
</dbReference>
<dbReference type="CDD" id="cd09279">
    <property type="entry name" value="RNase_HI_like"/>
    <property type="match status" value="1"/>
</dbReference>
<feature type="domain" description="Reverse transcriptase" evidence="1">
    <location>
        <begin position="1"/>
        <end position="162"/>
    </location>
</feature>
<dbReference type="Gene3D" id="3.10.10.10">
    <property type="entry name" value="HIV Type 1 Reverse Transcriptase, subunit A, domain 1"/>
    <property type="match status" value="1"/>
</dbReference>
<dbReference type="InterPro" id="IPR036397">
    <property type="entry name" value="RNaseH_sf"/>
</dbReference>
<dbReference type="SUPFAM" id="SSF53098">
    <property type="entry name" value="Ribonuclease H-like"/>
    <property type="match status" value="1"/>
</dbReference>
<organism evidence="3 4">
    <name type="scientific">Nicotiana sylvestris</name>
    <name type="common">Wood tobacco</name>
    <name type="synonym">South American tobacco</name>
    <dbReference type="NCBI Taxonomy" id="4096"/>
    <lineage>
        <taxon>Eukaryota</taxon>
        <taxon>Viridiplantae</taxon>
        <taxon>Streptophyta</taxon>
        <taxon>Embryophyta</taxon>
        <taxon>Tracheophyta</taxon>
        <taxon>Spermatophyta</taxon>
        <taxon>Magnoliopsida</taxon>
        <taxon>eudicotyledons</taxon>
        <taxon>Gunneridae</taxon>
        <taxon>Pentapetalae</taxon>
        <taxon>asterids</taxon>
        <taxon>lamiids</taxon>
        <taxon>Solanales</taxon>
        <taxon>Solanaceae</taxon>
        <taxon>Nicotianoideae</taxon>
        <taxon>Nicotianeae</taxon>
        <taxon>Nicotiana</taxon>
    </lineage>
</organism>
<reference evidence="4" key="2">
    <citation type="submission" date="2025-08" db="UniProtKB">
        <authorList>
            <consortium name="RefSeq"/>
        </authorList>
    </citation>
    <scope>IDENTIFICATION</scope>
    <source>
        <tissue evidence="4">Leaf</tissue>
    </source>
</reference>
<reference evidence="3" key="1">
    <citation type="journal article" date="2013" name="Genome Biol.">
        <title>Reference genomes and transcriptomes of Nicotiana sylvestris and Nicotiana tomentosiformis.</title>
        <authorList>
            <person name="Sierro N."/>
            <person name="Battey J.N."/>
            <person name="Ouadi S."/>
            <person name="Bovet L."/>
            <person name="Goepfert S."/>
            <person name="Bakaher N."/>
            <person name="Peitsch M.C."/>
            <person name="Ivanov N.V."/>
        </authorList>
    </citation>
    <scope>NUCLEOTIDE SEQUENCE [LARGE SCALE GENOMIC DNA]</scope>
</reference>
<proteinExistence type="predicted"/>
<dbReference type="InterPro" id="IPR002156">
    <property type="entry name" value="RNaseH_domain"/>
</dbReference>